<keyword evidence="3" id="KW-1185">Reference proteome</keyword>
<gene>
    <name evidence="2" type="ORF">HF526_11800</name>
</gene>
<dbReference type="Proteomes" id="UP000820669">
    <property type="component" value="Unassembled WGS sequence"/>
</dbReference>
<name>A0ABX1S8V8_9PSEU</name>
<comment type="caution">
    <text evidence="2">The sequence shown here is derived from an EMBL/GenBank/DDBJ whole genome shotgun (WGS) entry which is preliminary data.</text>
</comment>
<evidence type="ECO:0000313" key="3">
    <source>
        <dbReference type="Proteomes" id="UP000820669"/>
    </source>
</evidence>
<reference evidence="2 3" key="1">
    <citation type="submission" date="2020-04" db="EMBL/GenBank/DDBJ databases">
        <authorList>
            <person name="Klaysubun C."/>
            <person name="Duangmal K."/>
            <person name="Lipun K."/>
        </authorList>
    </citation>
    <scope>NUCLEOTIDE SEQUENCE [LARGE SCALE GENOMIC DNA]</scope>
    <source>
        <strain evidence="2 3">K10HN5</strain>
    </source>
</reference>
<dbReference type="RefSeq" id="WP_169381430.1">
    <property type="nucleotide sequence ID" value="NZ_JAAXLA010000017.1"/>
</dbReference>
<accession>A0ABX1S8V8</accession>
<organism evidence="2 3">
    <name type="scientific">Pseudonocardia acidicola</name>
    <dbReference type="NCBI Taxonomy" id="2724939"/>
    <lineage>
        <taxon>Bacteria</taxon>
        <taxon>Bacillati</taxon>
        <taxon>Actinomycetota</taxon>
        <taxon>Actinomycetes</taxon>
        <taxon>Pseudonocardiales</taxon>
        <taxon>Pseudonocardiaceae</taxon>
        <taxon>Pseudonocardia</taxon>
    </lineage>
</organism>
<protein>
    <submittedName>
        <fullName evidence="2">Uncharacterized protein</fullName>
    </submittedName>
</protein>
<evidence type="ECO:0000256" key="1">
    <source>
        <dbReference type="SAM" id="MobiDB-lite"/>
    </source>
</evidence>
<feature type="region of interest" description="Disordered" evidence="1">
    <location>
        <begin position="85"/>
        <end position="104"/>
    </location>
</feature>
<proteinExistence type="predicted"/>
<evidence type="ECO:0000313" key="2">
    <source>
        <dbReference type="EMBL" id="NMH97990.1"/>
    </source>
</evidence>
<sequence>MDDAEEQLPPLEELARCRDDLADGLAEHLAVGPVIRETGGEIDVELADENHAAVSEAVDHVVGYLRSLTNEAVRELAQLAAVDIPGQPPAHRGGGYSASPIPPYPDVVDPASVKRREPVDEDDEYDAETEYQDALADAHQSLVFDRAWHVRHLVDHAADLAYAIVDSAHAGDEEGAIEYLGQRDEVADRLEKAFKLWEYALAGQMNGSAGPNDHIATVTQWLDDATRP</sequence>
<dbReference type="EMBL" id="JAAXLA010000017">
    <property type="protein sequence ID" value="NMH97990.1"/>
    <property type="molecule type" value="Genomic_DNA"/>
</dbReference>